<protein>
    <submittedName>
        <fullName evidence="1">Uncharacterized protein</fullName>
    </submittedName>
</protein>
<evidence type="ECO:0000313" key="2">
    <source>
        <dbReference type="Proteomes" id="UP000030108"/>
    </source>
</evidence>
<gene>
    <name evidence="1" type="ORF">RSOL_340780</name>
</gene>
<dbReference type="EMBL" id="JATN01000319">
    <property type="protein sequence ID" value="EUC60413.1"/>
    <property type="molecule type" value="Genomic_DNA"/>
</dbReference>
<proteinExistence type="predicted"/>
<accession>X8JBV1</accession>
<name>X8JBV1_9AGAM</name>
<reference evidence="2" key="1">
    <citation type="journal article" date="2014" name="Genome Announc.">
        <title>Draft genome sequence of the plant-pathogenic soil fungus Rhizoctonia solani anastomosis group 3 strain Rhs1AP.</title>
        <authorList>
            <person name="Cubeta M.A."/>
            <person name="Thomas E."/>
            <person name="Dean R.A."/>
            <person name="Jabaji S."/>
            <person name="Neate S.M."/>
            <person name="Tavantzis S."/>
            <person name="Toda T."/>
            <person name="Vilgalys R."/>
            <person name="Bharathan N."/>
            <person name="Fedorova-Abrams N."/>
            <person name="Pakala S.B."/>
            <person name="Pakala S.M."/>
            <person name="Zafar N."/>
            <person name="Joardar V."/>
            <person name="Losada L."/>
            <person name="Nierman W.C."/>
        </authorList>
    </citation>
    <scope>NUCLEOTIDE SEQUENCE [LARGE SCALE GENOMIC DNA]</scope>
    <source>
        <strain evidence="2">AG-3</strain>
    </source>
</reference>
<comment type="caution">
    <text evidence="1">The sequence shown here is derived from an EMBL/GenBank/DDBJ whole genome shotgun (WGS) entry which is preliminary data.</text>
</comment>
<dbReference type="AlphaFoldDB" id="X8JBV1"/>
<evidence type="ECO:0000313" key="1">
    <source>
        <dbReference type="EMBL" id="EUC60413.1"/>
    </source>
</evidence>
<organism evidence="1 2">
    <name type="scientific">Rhizoctonia solani AG-3 Rhs1AP</name>
    <dbReference type="NCBI Taxonomy" id="1086054"/>
    <lineage>
        <taxon>Eukaryota</taxon>
        <taxon>Fungi</taxon>
        <taxon>Dikarya</taxon>
        <taxon>Basidiomycota</taxon>
        <taxon>Agaricomycotina</taxon>
        <taxon>Agaricomycetes</taxon>
        <taxon>Cantharellales</taxon>
        <taxon>Ceratobasidiaceae</taxon>
        <taxon>Rhizoctonia</taxon>
    </lineage>
</organism>
<feature type="non-terminal residue" evidence="1">
    <location>
        <position position="162"/>
    </location>
</feature>
<sequence length="162" mass="18201">MFSVLSAAFPAPHYFIDAEARFNNTSRVDLVVKRLHWDNLTPVYTPIVVFEGKGTGSHDNPEKIRGQLAKYADDVAAAQQGSTVWCIGAKGQEAYFYHYRRGDETDLKPVSVGTAINTDGTADIKAQRVSKDAPVYQLASGYDSIRRILDYIHRRAEPRYYL</sequence>
<dbReference type="Proteomes" id="UP000030108">
    <property type="component" value="Unassembled WGS sequence"/>
</dbReference>